<keyword evidence="1" id="KW-0808">Transferase</keyword>
<dbReference type="Proteomes" id="UP000535182">
    <property type="component" value="Unassembled WGS sequence"/>
</dbReference>
<dbReference type="RefSeq" id="WP_260698226.1">
    <property type="nucleotide sequence ID" value="NZ_JACHEB010000005.1"/>
</dbReference>
<reference evidence="1 2" key="1">
    <citation type="submission" date="2020-08" db="EMBL/GenBank/DDBJ databases">
        <title>Genomic Encyclopedia of Type Strains, Phase IV (KMG-V): Genome sequencing to study the core and pangenomes of soil and plant-associated prokaryotes.</title>
        <authorList>
            <person name="Whitman W."/>
        </authorList>
    </citation>
    <scope>NUCLEOTIDE SEQUENCE [LARGE SCALE GENOMIC DNA]</scope>
    <source>
        <strain evidence="1 2">X5P2</strain>
    </source>
</reference>
<dbReference type="PROSITE" id="PS00092">
    <property type="entry name" value="N6_MTASE"/>
    <property type="match status" value="1"/>
</dbReference>
<evidence type="ECO:0000313" key="2">
    <source>
        <dbReference type="Proteomes" id="UP000535182"/>
    </source>
</evidence>
<gene>
    <name evidence="1" type="ORF">HDF14_002781</name>
</gene>
<dbReference type="InterPro" id="IPR002052">
    <property type="entry name" value="DNA_methylase_N6_adenine_CS"/>
</dbReference>
<dbReference type="AlphaFoldDB" id="A0A9X0QF02"/>
<name>A0A9X0QF02_9BACT</name>
<dbReference type="GO" id="GO:0003676">
    <property type="term" value="F:nucleic acid binding"/>
    <property type="evidence" value="ECO:0007669"/>
    <property type="project" value="InterPro"/>
</dbReference>
<organism evidence="1 2">
    <name type="scientific">Tunturiibacter gelidiferens</name>
    <dbReference type="NCBI Taxonomy" id="3069689"/>
    <lineage>
        <taxon>Bacteria</taxon>
        <taxon>Pseudomonadati</taxon>
        <taxon>Acidobacteriota</taxon>
        <taxon>Terriglobia</taxon>
        <taxon>Terriglobales</taxon>
        <taxon>Acidobacteriaceae</taxon>
        <taxon>Tunturiibacter</taxon>
    </lineage>
</organism>
<protein>
    <submittedName>
        <fullName evidence="1">DNA modification methylase</fullName>
    </submittedName>
</protein>
<comment type="caution">
    <text evidence="1">The sequence shown here is derived from an EMBL/GenBank/DDBJ whole genome shotgun (WGS) entry which is preliminary data.</text>
</comment>
<keyword evidence="1" id="KW-0489">Methyltransferase</keyword>
<proteinExistence type="predicted"/>
<sequence length="186" mass="20554">MLGEQLKILSELELDFDLEAIGFEVPEIDLLIDGLNTVPEADPDDQLPQISDTAIAVPGDLWQLGKHPVLCGNSLITDDYIRLMDGAKADLVISDPPYNVIIDGHVSGLGKTRHREFGMTSGEMNSTEFTNFLRKAMVAARDNSTTGSLAYYFMDWRHTSEILSAGQEVYTEYLNLCVWAKNNGGI</sequence>
<dbReference type="GO" id="GO:0008168">
    <property type="term" value="F:methyltransferase activity"/>
    <property type="evidence" value="ECO:0007669"/>
    <property type="project" value="UniProtKB-KW"/>
</dbReference>
<dbReference type="SUPFAM" id="SSF53335">
    <property type="entry name" value="S-adenosyl-L-methionine-dependent methyltransferases"/>
    <property type="match status" value="1"/>
</dbReference>
<keyword evidence="2" id="KW-1185">Reference proteome</keyword>
<dbReference type="EMBL" id="JACHEB010000005">
    <property type="protein sequence ID" value="MBB5329165.1"/>
    <property type="molecule type" value="Genomic_DNA"/>
</dbReference>
<dbReference type="GO" id="GO:0032259">
    <property type="term" value="P:methylation"/>
    <property type="evidence" value="ECO:0007669"/>
    <property type="project" value="UniProtKB-KW"/>
</dbReference>
<dbReference type="InterPro" id="IPR029063">
    <property type="entry name" value="SAM-dependent_MTases_sf"/>
</dbReference>
<accession>A0A9X0QF02</accession>
<dbReference type="Gene3D" id="3.40.50.150">
    <property type="entry name" value="Vaccinia Virus protein VP39"/>
    <property type="match status" value="1"/>
</dbReference>
<evidence type="ECO:0000313" key="1">
    <source>
        <dbReference type="EMBL" id="MBB5329165.1"/>
    </source>
</evidence>